<dbReference type="EMBL" id="WJXO01000001">
    <property type="protein sequence ID" value="MRN37224.1"/>
    <property type="molecule type" value="Genomic_DNA"/>
</dbReference>
<accession>A0A7X2GX13</accession>
<gene>
    <name evidence="1" type="ORF">GJU80_01550</name>
</gene>
<dbReference type="AlphaFoldDB" id="A0A7X2GX13"/>
<protein>
    <submittedName>
        <fullName evidence="1">Uncharacterized protein</fullName>
    </submittedName>
</protein>
<name>A0A7X2GX13_9NEIS</name>
<sequence>MCEQCQGCKVRVKAVKLTDEQLKAIWSAGDLSVLDEVFGAQEPEAVYEKVRFEEDYDLVAEAARAKGMPVSEFIAFAAAEYADLYLNAYDAACQDLAEKIKVGRHE</sequence>
<proteinExistence type="predicted"/>
<keyword evidence="2" id="KW-1185">Reference proteome</keyword>
<evidence type="ECO:0000313" key="1">
    <source>
        <dbReference type="EMBL" id="MRN37224.1"/>
    </source>
</evidence>
<evidence type="ECO:0000313" key="2">
    <source>
        <dbReference type="Proteomes" id="UP000486297"/>
    </source>
</evidence>
<dbReference type="Proteomes" id="UP000486297">
    <property type="component" value="Unassembled WGS sequence"/>
</dbReference>
<dbReference type="RefSeq" id="WP_095502354.1">
    <property type="nucleotide sequence ID" value="NZ_WJXO01000001.1"/>
</dbReference>
<reference evidence="1" key="1">
    <citation type="journal article" name="Emerg. Infect. Dis.">
        <title>Two cases of a newly characterized neisseria species.</title>
        <authorList>
            <person name="Mustapha M."/>
            <person name="Lemos A.P.S."/>
            <person name="Harrison L.H."/>
            <person name="Vantyne D."/>
            <person name="Sacchi C.T."/>
        </authorList>
    </citation>
    <scope>NUCLEOTIDE SEQUENCE</scope>
    <source>
        <strain evidence="1">N.95.16</strain>
    </source>
</reference>
<comment type="caution">
    <text evidence="1">The sequence shown here is derived from an EMBL/GenBank/DDBJ whole genome shotgun (WGS) entry which is preliminary data.</text>
</comment>
<organism evidence="1 2">
    <name type="scientific">Neisseria brasiliensis</name>
    <dbReference type="NCBI Taxonomy" id="2666100"/>
    <lineage>
        <taxon>Bacteria</taxon>
        <taxon>Pseudomonadati</taxon>
        <taxon>Pseudomonadota</taxon>
        <taxon>Betaproteobacteria</taxon>
        <taxon>Neisseriales</taxon>
        <taxon>Neisseriaceae</taxon>
        <taxon>Neisseria</taxon>
    </lineage>
</organism>